<proteinExistence type="inferred from homology"/>
<dbReference type="SUPFAM" id="SSF53448">
    <property type="entry name" value="Nucleotide-diphospho-sugar transferases"/>
    <property type="match status" value="1"/>
</dbReference>
<evidence type="ECO:0000256" key="2">
    <source>
        <dbReference type="SAM" id="SignalP"/>
    </source>
</evidence>
<keyword evidence="2" id="KW-0732">Signal</keyword>
<feature type="chain" id="PRO_5041367632" description="Initiation-specific alpha-1,6-mannosyltransferase" evidence="2">
    <location>
        <begin position="36"/>
        <end position="303"/>
    </location>
</feature>
<dbReference type="GO" id="GO:0000009">
    <property type="term" value="F:alpha-1,6-mannosyltransferase activity"/>
    <property type="evidence" value="ECO:0007669"/>
    <property type="project" value="InterPro"/>
</dbReference>
<reference evidence="3" key="1">
    <citation type="submission" date="2023-06" db="EMBL/GenBank/DDBJ databases">
        <title>Genome-scale phylogeny and comparative genomics of the fungal order Sordariales.</title>
        <authorList>
            <consortium name="Lawrence Berkeley National Laboratory"/>
            <person name="Hensen N."/>
            <person name="Bonometti L."/>
            <person name="Westerberg I."/>
            <person name="Brannstrom I.O."/>
            <person name="Guillou S."/>
            <person name="Cros-Aarteil S."/>
            <person name="Calhoun S."/>
            <person name="Haridas S."/>
            <person name="Kuo A."/>
            <person name="Mondo S."/>
            <person name="Pangilinan J."/>
            <person name="Riley R."/>
            <person name="LaButti K."/>
            <person name="Andreopoulos B."/>
            <person name="Lipzen A."/>
            <person name="Chen C."/>
            <person name="Yanf M."/>
            <person name="Daum C."/>
            <person name="Ng V."/>
            <person name="Clum A."/>
            <person name="Steindorff A."/>
            <person name="Ohm R."/>
            <person name="Martin F."/>
            <person name="Silar P."/>
            <person name="Natvig D."/>
            <person name="Lalanne C."/>
            <person name="Gautier V."/>
            <person name="Ament-velasquez S.L."/>
            <person name="Kruys A."/>
            <person name="Hutchinson M.I."/>
            <person name="Powell A.J."/>
            <person name="Barry K."/>
            <person name="Miller A.N."/>
            <person name="Grigoriev I.V."/>
            <person name="Debuchy R."/>
            <person name="Gladieux P."/>
            <person name="Thoren M.H."/>
            <person name="Johannesson H."/>
        </authorList>
    </citation>
    <scope>NUCLEOTIDE SEQUENCE</scope>
    <source>
        <strain evidence="3">SMH3187-1</strain>
    </source>
</reference>
<dbReference type="PANTHER" id="PTHR31834:SF8">
    <property type="entry name" value="TRANSFERASE, PUTATIVE (AFU_ORTHOLOGUE AFUA_6G14040)-RELATED"/>
    <property type="match status" value="1"/>
</dbReference>
<dbReference type="GO" id="GO:0006487">
    <property type="term" value="P:protein N-linked glycosylation"/>
    <property type="evidence" value="ECO:0007669"/>
    <property type="project" value="TreeGrafter"/>
</dbReference>
<dbReference type="InterPro" id="IPR007577">
    <property type="entry name" value="GlycoTrfase_DXD_sugar-bd_CS"/>
</dbReference>
<feature type="signal peptide" evidence="2">
    <location>
        <begin position="1"/>
        <end position="35"/>
    </location>
</feature>
<comment type="caution">
    <text evidence="3">The sequence shown here is derived from an EMBL/GenBank/DDBJ whole genome shotgun (WGS) entry which is preliminary data.</text>
</comment>
<dbReference type="GO" id="GO:0000136">
    <property type="term" value="C:mannan polymerase complex"/>
    <property type="evidence" value="ECO:0007669"/>
    <property type="project" value="TreeGrafter"/>
</dbReference>
<evidence type="ECO:0008006" key="5">
    <source>
        <dbReference type="Google" id="ProtNLM"/>
    </source>
</evidence>
<dbReference type="AlphaFoldDB" id="A0AA40ELC2"/>
<gene>
    <name evidence="3" type="ORF">B0T18DRAFT_420205</name>
</gene>
<dbReference type="InterPro" id="IPR039367">
    <property type="entry name" value="Och1-like"/>
</dbReference>
<dbReference type="Gene3D" id="3.90.550.20">
    <property type="match status" value="1"/>
</dbReference>
<accession>A0AA40ELC2</accession>
<dbReference type="EMBL" id="JAUKUD010000006">
    <property type="protein sequence ID" value="KAK0741472.1"/>
    <property type="molecule type" value="Genomic_DNA"/>
</dbReference>
<dbReference type="Proteomes" id="UP001172155">
    <property type="component" value="Unassembled WGS sequence"/>
</dbReference>
<dbReference type="Pfam" id="PF04488">
    <property type="entry name" value="Gly_transf_sug"/>
    <property type="match status" value="1"/>
</dbReference>
<organism evidence="3 4">
    <name type="scientific">Schizothecium vesticola</name>
    <dbReference type="NCBI Taxonomy" id="314040"/>
    <lineage>
        <taxon>Eukaryota</taxon>
        <taxon>Fungi</taxon>
        <taxon>Dikarya</taxon>
        <taxon>Ascomycota</taxon>
        <taxon>Pezizomycotina</taxon>
        <taxon>Sordariomycetes</taxon>
        <taxon>Sordariomycetidae</taxon>
        <taxon>Sordariales</taxon>
        <taxon>Schizotheciaceae</taxon>
        <taxon>Schizothecium</taxon>
    </lineage>
</organism>
<name>A0AA40ELC2_9PEZI</name>
<keyword evidence="4" id="KW-1185">Reference proteome</keyword>
<evidence type="ECO:0000256" key="1">
    <source>
        <dbReference type="ARBA" id="ARBA00009003"/>
    </source>
</evidence>
<evidence type="ECO:0000313" key="3">
    <source>
        <dbReference type="EMBL" id="KAK0741472.1"/>
    </source>
</evidence>
<dbReference type="InterPro" id="IPR029044">
    <property type="entry name" value="Nucleotide-diphossugar_trans"/>
</dbReference>
<comment type="similarity">
    <text evidence="1">Belongs to the glycosyltransferase 32 family.</text>
</comment>
<protein>
    <recommendedName>
        <fullName evidence="5">Initiation-specific alpha-1,6-mannosyltransferase</fullName>
    </recommendedName>
</protein>
<sequence length="303" mass="33623">MGFVHSPVRSRAGRILLATLLALITTNGPRPPASSIPIPRHIWQIFFAPPEAHALNRNFIFTSDWISSAPGYSYSLIEAPAAAAFVDASFPSRPEIAATFHALRNPAVKSDFLRYLLLLSRGGLYTDLDTQPLAPPEDWLPPHRRGAVRLIVGLESDLAIDHGPNFPKEPVQFGQWTIAAAPGHPLLERMVNRTMEALREIAARQGVEIGNITYTDKEVLDVSGPHGWSEAVIWYLKGVDPSIKGLGDFWGTEAPRYIGDAVVLPVESFRADYLCGLGLKWRLDSTRRCLVRHWFTGAWRTNT</sequence>
<dbReference type="PANTHER" id="PTHR31834">
    <property type="entry name" value="INITIATION-SPECIFIC ALPHA-1,6-MANNOSYLTRANSFERASE"/>
    <property type="match status" value="1"/>
</dbReference>
<evidence type="ECO:0000313" key="4">
    <source>
        <dbReference type="Proteomes" id="UP001172155"/>
    </source>
</evidence>